<dbReference type="EMBL" id="SOEB01000001">
    <property type="protein sequence ID" value="TDX33799.1"/>
    <property type="molecule type" value="Genomic_DNA"/>
</dbReference>
<evidence type="ECO:0000259" key="8">
    <source>
        <dbReference type="Pfam" id="PF01694"/>
    </source>
</evidence>
<dbReference type="PANTHER" id="PTHR43731">
    <property type="entry name" value="RHOMBOID PROTEASE"/>
    <property type="match status" value="1"/>
</dbReference>
<keyword evidence="5 7" id="KW-1133">Transmembrane helix</keyword>
<dbReference type="GO" id="GO:0004252">
    <property type="term" value="F:serine-type endopeptidase activity"/>
    <property type="evidence" value="ECO:0007669"/>
    <property type="project" value="InterPro"/>
</dbReference>
<feature type="domain" description="Peptidase S54 rhomboid" evidence="8">
    <location>
        <begin position="59"/>
        <end position="211"/>
    </location>
</feature>
<feature type="transmembrane region" description="Helical" evidence="7">
    <location>
        <begin position="64"/>
        <end position="86"/>
    </location>
</feature>
<dbReference type="GO" id="GO:0016020">
    <property type="term" value="C:membrane"/>
    <property type="evidence" value="ECO:0007669"/>
    <property type="project" value="UniProtKB-SubCell"/>
</dbReference>
<comment type="caution">
    <text evidence="9">The sequence shown here is derived from an EMBL/GenBank/DDBJ whole genome shotgun (WGS) entry which is preliminary data.</text>
</comment>
<feature type="transmembrane region" description="Helical" evidence="7">
    <location>
        <begin position="193"/>
        <end position="212"/>
    </location>
</feature>
<dbReference type="InterPro" id="IPR050925">
    <property type="entry name" value="Rhomboid_protease_S54"/>
</dbReference>
<evidence type="ECO:0000256" key="2">
    <source>
        <dbReference type="ARBA" id="ARBA00009045"/>
    </source>
</evidence>
<dbReference type="InterPro" id="IPR022764">
    <property type="entry name" value="Peptidase_S54_rhomboid_dom"/>
</dbReference>
<feature type="transmembrane region" description="Helical" evidence="7">
    <location>
        <begin position="98"/>
        <end position="118"/>
    </location>
</feature>
<dbReference type="Gene3D" id="1.20.1540.10">
    <property type="entry name" value="Rhomboid-like"/>
    <property type="match status" value="1"/>
</dbReference>
<dbReference type="GO" id="GO:0006508">
    <property type="term" value="P:proteolysis"/>
    <property type="evidence" value="ECO:0007669"/>
    <property type="project" value="UniProtKB-KW"/>
</dbReference>
<keyword evidence="6 7" id="KW-0472">Membrane</keyword>
<evidence type="ECO:0000256" key="3">
    <source>
        <dbReference type="ARBA" id="ARBA00022692"/>
    </source>
</evidence>
<gene>
    <name evidence="9" type="ORF">EV657_101228</name>
</gene>
<evidence type="ECO:0000256" key="7">
    <source>
        <dbReference type="SAM" id="Phobius"/>
    </source>
</evidence>
<keyword evidence="4" id="KW-0378">Hydrolase</keyword>
<dbReference type="PANTHER" id="PTHR43731:SF14">
    <property type="entry name" value="PRESENILIN-ASSOCIATED RHOMBOID-LIKE PROTEIN, MITOCHONDRIAL"/>
    <property type="match status" value="1"/>
</dbReference>
<dbReference type="SUPFAM" id="SSF144091">
    <property type="entry name" value="Rhomboid-like"/>
    <property type="match status" value="1"/>
</dbReference>
<evidence type="ECO:0000256" key="6">
    <source>
        <dbReference type="ARBA" id="ARBA00023136"/>
    </source>
</evidence>
<dbReference type="FunFam" id="1.20.1540.10:FF:000027">
    <property type="entry name" value="Rhomboid family intramembrane serine protease"/>
    <property type="match status" value="1"/>
</dbReference>
<dbReference type="Proteomes" id="UP000295484">
    <property type="component" value="Unassembled WGS sequence"/>
</dbReference>
<dbReference type="AlphaFoldDB" id="A0A4R8G9E5"/>
<reference evidence="9 10" key="1">
    <citation type="submission" date="2019-03" db="EMBL/GenBank/DDBJ databases">
        <title>Genomic Encyclopedia of Type Strains, Phase IV (KMG-IV): sequencing the most valuable type-strain genomes for metagenomic binning, comparative biology and taxonomic classification.</title>
        <authorList>
            <person name="Goeker M."/>
        </authorList>
    </citation>
    <scope>NUCLEOTIDE SEQUENCE [LARGE SCALE GENOMIC DNA]</scope>
    <source>
        <strain evidence="9 10">JA181</strain>
    </source>
</reference>
<comment type="subcellular location">
    <subcellularLocation>
        <location evidence="1">Membrane</location>
        <topology evidence="1">Multi-pass membrane protein</topology>
    </subcellularLocation>
</comment>
<keyword evidence="3 7" id="KW-0812">Transmembrane</keyword>
<proteinExistence type="inferred from homology"/>
<evidence type="ECO:0000256" key="4">
    <source>
        <dbReference type="ARBA" id="ARBA00022801"/>
    </source>
</evidence>
<accession>A0A4R8G9E5</accession>
<feature type="transmembrane region" description="Helical" evidence="7">
    <location>
        <begin position="12"/>
        <end position="34"/>
    </location>
</feature>
<keyword evidence="9" id="KW-0645">Protease</keyword>
<protein>
    <submittedName>
        <fullName evidence="9">Membrane associated rhomboid family serine protease</fullName>
    </submittedName>
</protein>
<name>A0A4R8G9E5_9RHOB</name>
<evidence type="ECO:0000256" key="5">
    <source>
        <dbReference type="ARBA" id="ARBA00022989"/>
    </source>
</evidence>
<dbReference type="RefSeq" id="WP_134076866.1">
    <property type="nucleotide sequence ID" value="NZ_SOEB01000001.1"/>
</dbReference>
<evidence type="ECO:0000313" key="9">
    <source>
        <dbReference type="EMBL" id="TDX33799.1"/>
    </source>
</evidence>
<feature type="transmembrane region" description="Helical" evidence="7">
    <location>
        <begin position="124"/>
        <end position="144"/>
    </location>
</feature>
<organism evidence="9 10">
    <name type="scientific">Rhodovulum visakhapatnamense</name>
    <dbReference type="NCBI Taxonomy" id="364297"/>
    <lineage>
        <taxon>Bacteria</taxon>
        <taxon>Pseudomonadati</taxon>
        <taxon>Pseudomonadota</taxon>
        <taxon>Alphaproteobacteria</taxon>
        <taxon>Rhodobacterales</taxon>
        <taxon>Paracoccaceae</taxon>
        <taxon>Rhodovulum</taxon>
    </lineage>
</organism>
<comment type="similarity">
    <text evidence="2">Belongs to the peptidase S54 family.</text>
</comment>
<dbReference type="Pfam" id="PF01694">
    <property type="entry name" value="Rhomboid"/>
    <property type="match status" value="1"/>
</dbReference>
<evidence type="ECO:0000313" key="10">
    <source>
        <dbReference type="Proteomes" id="UP000295484"/>
    </source>
</evidence>
<dbReference type="InterPro" id="IPR035952">
    <property type="entry name" value="Rhomboid-like_sf"/>
</dbReference>
<feature type="transmembrane region" description="Helical" evidence="7">
    <location>
        <begin position="151"/>
        <end position="173"/>
    </location>
</feature>
<sequence length="246" mass="26651">MFPLRDHNPSSRFPFVTLALIGANVAVFLSYLSLFSDQRALNAFFQTWGMVPALMSQSGDWTGLVTSMFLHGGVLHLAGNMLFLWIFGDNMEDRFGHLGFLLFYLAGGVAAALFQYVIDPGSPVPVVGASGAIAAVMGGYLLLFPKARVDILIILVVIFRVIPVPAWLMLGLWFGLQLYSGVSAPTGEGGVAYWAHSGGFLAGLALTLPLWLRLGGPEFWGRTSGSPPHPVAVYSPTSIPRVRRRR</sequence>
<evidence type="ECO:0000256" key="1">
    <source>
        <dbReference type="ARBA" id="ARBA00004141"/>
    </source>
</evidence>